<feature type="region of interest" description="Disordered" evidence="5">
    <location>
        <begin position="1"/>
        <end position="22"/>
    </location>
</feature>
<dbReference type="EMBL" id="VUNC01000006">
    <property type="protein sequence ID" value="MST72992.1"/>
    <property type="molecule type" value="Genomic_DNA"/>
</dbReference>
<comment type="subcellular location">
    <subcellularLocation>
        <location evidence="1">Membrane</location>
        <topology evidence="1">Multi-pass membrane protein</topology>
    </subcellularLocation>
</comment>
<evidence type="ECO:0000313" key="7">
    <source>
        <dbReference type="EMBL" id="MST72992.1"/>
    </source>
</evidence>
<dbReference type="InterPro" id="IPR014743">
    <property type="entry name" value="Cl-channel_core"/>
</dbReference>
<comment type="caution">
    <text evidence="7">The sequence shown here is derived from an EMBL/GenBank/DDBJ whole genome shotgun (WGS) entry which is preliminary data.</text>
</comment>
<evidence type="ECO:0000256" key="5">
    <source>
        <dbReference type="SAM" id="MobiDB-lite"/>
    </source>
</evidence>
<evidence type="ECO:0000256" key="6">
    <source>
        <dbReference type="SAM" id="Phobius"/>
    </source>
</evidence>
<dbReference type="Proteomes" id="UP000469325">
    <property type="component" value="Unassembled WGS sequence"/>
</dbReference>
<keyword evidence="8" id="KW-1185">Reference proteome</keyword>
<evidence type="ECO:0000256" key="3">
    <source>
        <dbReference type="ARBA" id="ARBA00022989"/>
    </source>
</evidence>
<dbReference type="GO" id="GO:0016020">
    <property type="term" value="C:membrane"/>
    <property type="evidence" value="ECO:0007669"/>
    <property type="project" value="UniProtKB-SubCell"/>
</dbReference>
<keyword evidence="3 6" id="KW-1133">Transmembrane helix</keyword>
<feature type="transmembrane region" description="Helical" evidence="6">
    <location>
        <begin position="346"/>
        <end position="366"/>
    </location>
</feature>
<proteinExistence type="predicted"/>
<dbReference type="Gene3D" id="1.10.3080.10">
    <property type="entry name" value="Clc chloride channel"/>
    <property type="match status" value="1"/>
</dbReference>
<evidence type="ECO:0000256" key="2">
    <source>
        <dbReference type="ARBA" id="ARBA00022692"/>
    </source>
</evidence>
<feature type="transmembrane region" description="Helical" evidence="6">
    <location>
        <begin position="246"/>
        <end position="269"/>
    </location>
</feature>
<evidence type="ECO:0000256" key="1">
    <source>
        <dbReference type="ARBA" id="ARBA00004141"/>
    </source>
</evidence>
<feature type="transmembrane region" description="Helical" evidence="6">
    <location>
        <begin position="36"/>
        <end position="60"/>
    </location>
</feature>
<accession>A0A6N7XBM4</accession>
<feature type="compositionally biased region" description="Basic and acidic residues" evidence="5">
    <location>
        <begin position="1"/>
        <end position="15"/>
    </location>
</feature>
<evidence type="ECO:0008006" key="9">
    <source>
        <dbReference type="Google" id="ProtNLM"/>
    </source>
</evidence>
<keyword evidence="4 6" id="KW-0472">Membrane</keyword>
<evidence type="ECO:0000313" key="8">
    <source>
        <dbReference type="Proteomes" id="UP000469325"/>
    </source>
</evidence>
<gene>
    <name evidence="7" type="ORF">FYJ68_07710</name>
</gene>
<dbReference type="Pfam" id="PF00654">
    <property type="entry name" value="Voltage_CLC"/>
    <property type="match status" value="1"/>
</dbReference>
<dbReference type="RefSeq" id="WP_154435640.1">
    <property type="nucleotide sequence ID" value="NZ_VUNC01000006.1"/>
</dbReference>
<reference evidence="7 8" key="1">
    <citation type="submission" date="2019-08" db="EMBL/GenBank/DDBJ databases">
        <title>In-depth cultivation of the pig gut microbiome towards novel bacterial diversity and tailored functional studies.</title>
        <authorList>
            <person name="Wylensek D."/>
            <person name="Hitch T.C.A."/>
            <person name="Clavel T."/>
        </authorList>
    </citation>
    <scope>NUCLEOTIDE SEQUENCE [LARGE SCALE GENOMIC DNA]</scope>
    <source>
        <strain evidence="7 8">CA-Schmier-601-WT-1</strain>
    </source>
</reference>
<feature type="transmembrane region" description="Helical" evidence="6">
    <location>
        <begin position="205"/>
        <end position="226"/>
    </location>
</feature>
<dbReference type="GO" id="GO:0015108">
    <property type="term" value="F:chloride transmembrane transporter activity"/>
    <property type="evidence" value="ECO:0007669"/>
    <property type="project" value="InterPro"/>
</dbReference>
<organism evidence="7 8">
    <name type="scientific">Olsenella porci</name>
    <dbReference type="NCBI Taxonomy" id="2652279"/>
    <lineage>
        <taxon>Bacteria</taxon>
        <taxon>Bacillati</taxon>
        <taxon>Actinomycetota</taxon>
        <taxon>Coriobacteriia</taxon>
        <taxon>Coriobacteriales</taxon>
        <taxon>Atopobiaceae</taxon>
        <taxon>Olsenella</taxon>
    </lineage>
</organism>
<sequence length="433" mass="44103">MEQGRDHTVKGREVSDGGSQGALSELRGSDRVRASAFILLVALVLGVVVGFLTFAVLRLGDLAQSTVWEGLRGALPEGVRAAYPLVVCTIGGILVEAWTRRCGYTLDTLSVVVAHCRESGGYFVRSWGRSLVLFLLPIAFGGAVGPEAGISGFAAAGFTAAMSALRRSGGAIADDPSKPVRSGISALSPEWVGREVRLMHKRHRAVVWAVAGIGFALGAVVLARLAGPAGALPRFPAIDYLHSSMLAALLALVLGWGLSVVGAVAGRAAKSAADRMSRAGVPRAVVCGVVLGAVAVLLPNVLFSGESATGDLVGGWQGVGVAVLFASALAKVCLTKLCVACDWVGGEFFPLIFCGVSMGYVAAALLGVDPLLPVAVAAGAVVSASTKKPLLTVCVLALCFPIQSLPAVAVAAFVAAKLPLGVPSGEASEDQGE</sequence>
<feature type="transmembrane region" description="Helical" evidence="6">
    <location>
        <begin position="281"/>
        <end position="303"/>
    </location>
</feature>
<feature type="transmembrane region" description="Helical" evidence="6">
    <location>
        <begin position="80"/>
        <end position="99"/>
    </location>
</feature>
<evidence type="ECO:0000256" key="4">
    <source>
        <dbReference type="ARBA" id="ARBA00023136"/>
    </source>
</evidence>
<name>A0A6N7XBM4_9ACTN</name>
<feature type="transmembrane region" description="Helical" evidence="6">
    <location>
        <begin position="390"/>
        <end position="416"/>
    </location>
</feature>
<dbReference type="SUPFAM" id="SSF81340">
    <property type="entry name" value="Clc chloride channel"/>
    <property type="match status" value="1"/>
</dbReference>
<dbReference type="AlphaFoldDB" id="A0A6N7XBM4"/>
<dbReference type="InterPro" id="IPR001807">
    <property type="entry name" value="ClC"/>
</dbReference>
<protein>
    <recommendedName>
        <fullName evidence="9">Chloride channel protein</fullName>
    </recommendedName>
</protein>
<feature type="transmembrane region" description="Helical" evidence="6">
    <location>
        <begin position="315"/>
        <end position="334"/>
    </location>
</feature>
<keyword evidence="2 6" id="KW-0812">Transmembrane</keyword>